<name>A0A7J6HJL1_CANSA</name>
<feature type="region of interest" description="Disordered" evidence="1">
    <location>
        <begin position="1"/>
        <end position="26"/>
    </location>
</feature>
<dbReference type="Proteomes" id="UP000525078">
    <property type="component" value="Unassembled WGS sequence"/>
</dbReference>
<dbReference type="EMBL" id="JAATIP010000204">
    <property type="protein sequence ID" value="KAF4360372.1"/>
    <property type="molecule type" value="Genomic_DNA"/>
</dbReference>
<evidence type="ECO:0000256" key="1">
    <source>
        <dbReference type="SAM" id="MobiDB-lite"/>
    </source>
</evidence>
<comment type="caution">
    <text evidence="3">The sequence shown here is derived from an EMBL/GenBank/DDBJ whole genome shotgun (WGS) entry which is preliminary data.</text>
</comment>
<organism evidence="3 5">
    <name type="scientific">Cannabis sativa</name>
    <name type="common">Hemp</name>
    <name type="synonym">Marijuana</name>
    <dbReference type="NCBI Taxonomy" id="3483"/>
    <lineage>
        <taxon>Eukaryota</taxon>
        <taxon>Viridiplantae</taxon>
        <taxon>Streptophyta</taxon>
        <taxon>Embryophyta</taxon>
        <taxon>Tracheophyta</taxon>
        <taxon>Spermatophyta</taxon>
        <taxon>Magnoliopsida</taxon>
        <taxon>eudicotyledons</taxon>
        <taxon>Gunneridae</taxon>
        <taxon>Pentapetalae</taxon>
        <taxon>rosids</taxon>
        <taxon>fabids</taxon>
        <taxon>Rosales</taxon>
        <taxon>Cannabaceae</taxon>
        <taxon>Cannabis</taxon>
    </lineage>
</organism>
<accession>A0A7J6HJL1</accession>
<evidence type="ECO:0000313" key="5">
    <source>
        <dbReference type="Proteomes" id="UP000583929"/>
    </source>
</evidence>
<proteinExistence type="predicted"/>
<dbReference type="AlphaFoldDB" id="A0A7J6HJL1"/>
<dbReference type="Proteomes" id="UP000583929">
    <property type="component" value="Unassembled WGS sequence"/>
</dbReference>
<evidence type="ECO:0000313" key="4">
    <source>
        <dbReference type="Proteomes" id="UP000525078"/>
    </source>
</evidence>
<protein>
    <submittedName>
        <fullName evidence="3">Uncharacterized protein</fullName>
    </submittedName>
</protein>
<evidence type="ECO:0000313" key="2">
    <source>
        <dbReference type="EMBL" id="KAF4360372.1"/>
    </source>
</evidence>
<evidence type="ECO:0000313" key="3">
    <source>
        <dbReference type="EMBL" id="KAF4394868.1"/>
    </source>
</evidence>
<keyword evidence="5" id="KW-1185">Reference proteome</keyword>
<dbReference type="EMBL" id="JAATIQ010000042">
    <property type="protein sequence ID" value="KAF4394868.1"/>
    <property type="molecule type" value="Genomic_DNA"/>
</dbReference>
<reference evidence="4 5" key="1">
    <citation type="journal article" date="2020" name="bioRxiv">
        <title>Sequence and annotation of 42 cannabis genomes reveals extensive copy number variation in cannabinoid synthesis and pathogen resistance genes.</title>
        <authorList>
            <person name="Mckernan K.J."/>
            <person name="Helbert Y."/>
            <person name="Kane L.T."/>
            <person name="Ebling H."/>
            <person name="Zhang L."/>
            <person name="Liu B."/>
            <person name="Eaton Z."/>
            <person name="Mclaughlin S."/>
            <person name="Kingan S."/>
            <person name="Baybayan P."/>
            <person name="Concepcion G."/>
            <person name="Jordan M."/>
            <person name="Riva A."/>
            <person name="Barbazuk W."/>
            <person name="Harkins T."/>
        </authorList>
    </citation>
    <scope>NUCLEOTIDE SEQUENCE [LARGE SCALE GENOMIC DNA]</scope>
    <source>
        <strain evidence="4 5">cv. Jamaican Lion 4</strain>
        <strain evidence="3">Father</strain>
        <strain evidence="2">Mother</strain>
        <tissue evidence="3">Leaf</tissue>
    </source>
</reference>
<gene>
    <name evidence="2" type="ORF">F8388_019458</name>
    <name evidence="3" type="ORF">G4B88_002745</name>
</gene>
<sequence>MEFEKAEENFFGTTTQSDSEDPTEGQASAVLENLESLPAIKEVSDVGDLPQASNEEAITDVDKEEVEVAWEKADEPKEAQIGEANQVDSQNDNILAESLDRAVGKEMVSDDRALDDAMLRQDGVRVVSPPSRGRGRGVPRGMW</sequence>